<reference evidence="2" key="2">
    <citation type="submission" date="2021-03" db="UniProtKB">
        <authorList>
            <consortium name="EnsemblPlants"/>
        </authorList>
    </citation>
    <scope>IDENTIFICATION</scope>
</reference>
<dbReference type="EnsemblPlants" id="evm.model.01.1118">
    <property type="protein sequence ID" value="cds.evm.model.01.1118"/>
    <property type="gene ID" value="evm.TU.01.1118"/>
</dbReference>
<sequence length="158" mass="18340">MRTAVDLIILSPSVLLNGDVHDRVWRGKNVSYDHLRVFECRAFVLIPKDERSKLNDKAKLCIFLGYGHAEFGYILWDPLNKKIIRSKDAVFLEDQMFEDSDKVQKKKSHVNVLVSTSAVPSPIVHDDHEGDEQKNYKEHVNKKNILFTEIFGNRLKLY</sequence>
<dbReference type="AlphaFoldDB" id="A0A803NFN3"/>
<dbReference type="Pfam" id="PF25597">
    <property type="entry name" value="SH3_retrovirus"/>
    <property type="match status" value="1"/>
</dbReference>
<dbReference type="OMA" id="LEDQMFE"/>
<protein>
    <recommendedName>
        <fullName evidence="1">Retroviral polymerase SH3-like domain-containing protein</fullName>
    </recommendedName>
</protein>
<proteinExistence type="predicted"/>
<name>A0A803NFN3_CANSA</name>
<keyword evidence="3" id="KW-1185">Reference proteome</keyword>
<feature type="domain" description="Retroviral polymerase SH3-like" evidence="1">
    <location>
        <begin position="40"/>
        <end position="102"/>
    </location>
</feature>
<dbReference type="Gramene" id="evm.model.01.1118">
    <property type="protein sequence ID" value="cds.evm.model.01.1118"/>
    <property type="gene ID" value="evm.TU.01.1118"/>
</dbReference>
<dbReference type="EMBL" id="UZAU01000023">
    <property type="status" value="NOT_ANNOTATED_CDS"/>
    <property type="molecule type" value="Genomic_DNA"/>
</dbReference>
<evidence type="ECO:0000313" key="2">
    <source>
        <dbReference type="EnsemblPlants" id="cds.evm.model.01.1118"/>
    </source>
</evidence>
<reference evidence="2" key="1">
    <citation type="submission" date="2018-11" db="EMBL/GenBank/DDBJ databases">
        <authorList>
            <person name="Grassa J C."/>
        </authorList>
    </citation>
    <scope>NUCLEOTIDE SEQUENCE [LARGE SCALE GENOMIC DNA]</scope>
</reference>
<evidence type="ECO:0000313" key="3">
    <source>
        <dbReference type="Proteomes" id="UP000596661"/>
    </source>
</evidence>
<evidence type="ECO:0000259" key="1">
    <source>
        <dbReference type="Pfam" id="PF25597"/>
    </source>
</evidence>
<accession>A0A803NFN3</accession>
<dbReference type="Proteomes" id="UP000596661">
    <property type="component" value="Chromosome 1"/>
</dbReference>
<dbReference type="InterPro" id="IPR057670">
    <property type="entry name" value="SH3_retrovirus"/>
</dbReference>
<organism evidence="2 3">
    <name type="scientific">Cannabis sativa</name>
    <name type="common">Hemp</name>
    <name type="synonym">Marijuana</name>
    <dbReference type="NCBI Taxonomy" id="3483"/>
    <lineage>
        <taxon>Eukaryota</taxon>
        <taxon>Viridiplantae</taxon>
        <taxon>Streptophyta</taxon>
        <taxon>Embryophyta</taxon>
        <taxon>Tracheophyta</taxon>
        <taxon>Spermatophyta</taxon>
        <taxon>Magnoliopsida</taxon>
        <taxon>eudicotyledons</taxon>
        <taxon>Gunneridae</taxon>
        <taxon>Pentapetalae</taxon>
        <taxon>rosids</taxon>
        <taxon>fabids</taxon>
        <taxon>Rosales</taxon>
        <taxon>Cannabaceae</taxon>
        <taxon>Cannabis</taxon>
    </lineage>
</organism>